<evidence type="ECO:0000313" key="2">
    <source>
        <dbReference type="EMBL" id="KAG2290829.1"/>
    </source>
</evidence>
<evidence type="ECO:0000256" key="1">
    <source>
        <dbReference type="SAM" id="Phobius"/>
    </source>
</evidence>
<name>A0A8X7RS97_BRACI</name>
<feature type="transmembrane region" description="Helical" evidence="1">
    <location>
        <begin position="34"/>
        <end position="57"/>
    </location>
</feature>
<accession>A0A8X7RS97</accession>
<gene>
    <name evidence="2" type="ORF">Bca52824_037498</name>
</gene>
<keyword evidence="1" id="KW-0472">Membrane</keyword>
<dbReference type="Proteomes" id="UP000886595">
    <property type="component" value="Unassembled WGS sequence"/>
</dbReference>
<keyword evidence="3" id="KW-1185">Reference proteome</keyword>
<reference evidence="2 3" key="1">
    <citation type="submission" date="2020-02" db="EMBL/GenBank/DDBJ databases">
        <authorList>
            <person name="Ma Q."/>
            <person name="Huang Y."/>
            <person name="Song X."/>
            <person name="Pei D."/>
        </authorList>
    </citation>
    <scope>NUCLEOTIDE SEQUENCE [LARGE SCALE GENOMIC DNA]</scope>
    <source>
        <strain evidence="2">Sxm20200214</strain>
        <tissue evidence="2">Leaf</tissue>
    </source>
</reference>
<organism evidence="2 3">
    <name type="scientific">Brassica carinata</name>
    <name type="common">Ethiopian mustard</name>
    <name type="synonym">Abyssinian cabbage</name>
    <dbReference type="NCBI Taxonomy" id="52824"/>
    <lineage>
        <taxon>Eukaryota</taxon>
        <taxon>Viridiplantae</taxon>
        <taxon>Streptophyta</taxon>
        <taxon>Embryophyta</taxon>
        <taxon>Tracheophyta</taxon>
        <taxon>Spermatophyta</taxon>
        <taxon>Magnoliopsida</taxon>
        <taxon>eudicotyledons</taxon>
        <taxon>Gunneridae</taxon>
        <taxon>Pentapetalae</taxon>
        <taxon>rosids</taxon>
        <taxon>malvids</taxon>
        <taxon>Brassicales</taxon>
        <taxon>Brassicaceae</taxon>
        <taxon>Brassiceae</taxon>
        <taxon>Brassica</taxon>
    </lineage>
</organism>
<evidence type="ECO:0000313" key="3">
    <source>
        <dbReference type="Proteomes" id="UP000886595"/>
    </source>
</evidence>
<dbReference type="EMBL" id="JAAMPC010000009">
    <property type="protein sequence ID" value="KAG2290829.1"/>
    <property type="molecule type" value="Genomic_DNA"/>
</dbReference>
<dbReference type="AlphaFoldDB" id="A0A8X7RS97"/>
<protein>
    <submittedName>
        <fullName evidence="2">Uncharacterized protein</fullName>
    </submittedName>
</protein>
<comment type="caution">
    <text evidence="2">The sequence shown here is derived from an EMBL/GenBank/DDBJ whole genome shotgun (WGS) entry which is preliminary data.</text>
</comment>
<keyword evidence="1" id="KW-0812">Transmembrane</keyword>
<proteinExistence type="predicted"/>
<keyword evidence="1" id="KW-1133">Transmembrane helix</keyword>
<sequence length="130" mass="14500">MERYSHGDGVWGSSGVWWLVRSREPRLTCLCDGFLFGFMLFEVFCVVALALLVVLYLSSSGASEVFGLFPPVTAPHPRLCDTVKEHVSGHWGVLLAPPLWLIEDFSGVASRSEKLCGPLVCNLRVFRITW</sequence>